<dbReference type="PROSITE" id="PS51257">
    <property type="entry name" value="PROKAR_LIPOPROTEIN"/>
    <property type="match status" value="1"/>
</dbReference>
<dbReference type="AlphaFoldDB" id="A0A7X9RSX2"/>
<dbReference type="SUPFAM" id="SSF55816">
    <property type="entry name" value="5'-nucleotidase (syn. UDP-sugar hydrolase), C-terminal domain"/>
    <property type="match status" value="1"/>
</dbReference>
<protein>
    <recommendedName>
        <fullName evidence="1">5'-Nucleotidase C-terminal domain-containing protein</fullName>
    </recommendedName>
</protein>
<dbReference type="InterPro" id="IPR036907">
    <property type="entry name" value="5'-Nucleotdase_C_sf"/>
</dbReference>
<dbReference type="InterPro" id="IPR006179">
    <property type="entry name" value="5_nucleotidase/apyrase"/>
</dbReference>
<reference evidence="2 3" key="1">
    <citation type="submission" date="2020-04" db="EMBL/GenBank/DDBJ databases">
        <title>Flammeovirga sp. SR4, a novel species isolated from seawater.</title>
        <authorList>
            <person name="Wang X."/>
        </authorList>
    </citation>
    <scope>NUCLEOTIDE SEQUENCE [LARGE SCALE GENOMIC DNA]</scope>
    <source>
        <strain evidence="2 3">ATCC 23126</strain>
    </source>
</reference>
<proteinExistence type="predicted"/>
<dbReference type="GO" id="GO:0009166">
    <property type="term" value="P:nucleotide catabolic process"/>
    <property type="evidence" value="ECO:0007669"/>
    <property type="project" value="InterPro"/>
</dbReference>
<dbReference type="EMBL" id="JABANE010000014">
    <property type="protein sequence ID" value="NME67755.1"/>
    <property type="molecule type" value="Genomic_DNA"/>
</dbReference>
<keyword evidence="3" id="KW-1185">Reference proteome</keyword>
<dbReference type="PANTHER" id="PTHR11575">
    <property type="entry name" value="5'-NUCLEOTIDASE-RELATED"/>
    <property type="match status" value="1"/>
</dbReference>
<sequence length="241" mass="27268">MNKFYQFLIVTFLLAGCKTEKQNLTQITYQPTSVDNTIAPDDSLTNLVKPYKEKLDKKMNQVLSSTSIDLVIWGGVNTLGNFVCDATKEYVENHTDTKVDICLMNNGGLRSNIFKGDITTRHIYKLMPFDNQLITIKLKGELMLGLINMVAKNKEATSGLVVKLNKDEIVEAKINGTDFDPHKEYTILTSDYLYHGGDNMTFLENGTGFMDHELMIRDVLLEYCKSKPNGIIVDNKPRIIE</sequence>
<organism evidence="2 3">
    <name type="scientific">Flammeovirga aprica JL-4</name>
    <dbReference type="NCBI Taxonomy" id="694437"/>
    <lineage>
        <taxon>Bacteria</taxon>
        <taxon>Pseudomonadati</taxon>
        <taxon>Bacteroidota</taxon>
        <taxon>Cytophagia</taxon>
        <taxon>Cytophagales</taxon>
        <taxon>Flammeovirgaceae</taxon>
        <taxon>Flammeovirga</taxon>
    </lineage>
</organism>
<dbReference type="RefSeq" id="WP_169656084.1">
    <property type="nucleotide sequence ID" value="NZ_JABANE010000014.1"/>
</dbReference>
<dbReference type="GO" id="GO:0016787">
    <property type="term" value="F:hydrolase activity"/>
    <property type="evidence" value="ECO:0007669"/>
    <property type="project" value="InterPro"/>
</dbReference>
<gene>
    <name evidence="2" type="ORF">HHU12_07260</name>
</gene>
<dbReference type="Proteomes" id="UP000576082">
    <property type="component" value="Unassembled WGS sequence"/>
</dbReference>
<accession>A0A7X9RSX2</accession>
<evidence type="ECO:0000313" key="3">
    <source>
        <dbReference type="Proteomes" id="UP000576082"/>
    </source>
</evidence>
<dbReference type="PRINTS" id="PR01607">
    <property type="entry name" value="APYRASEFAMLY"/>
</dbReference>
<feature type="domain" description="5'-Nucleotidase C-terminal" evidence="1">
    <location>
        <begin position="75"/>
        <end position="203"/>
    </location>
</feature>
<comment type="caution">
    <text evidence="2">The sequence shown here is derived from an EMBL/GenBank/DDBJ whole genome shotgun (WGS) entry which is preliminary data.</text>
</comment>
<evidence type="ECO:0000313" key="2">
    <source>
        <dbReference type="EMBL" id="NME67755.1"/>
    </source>
</evidence>
<dbReference type="PANTHER" id="PTHR11575:SF24">
    <property type="entry name" value="5'-NUCLEOTIDASE"/>
    <property type="match status" value="1"/>
</dbReference>
<dbReference type="InterPro" id="IPR008334">
    <property type="entry name" value="5'-Nucleotdase_C"/>
</dbReference>
<dbReference type="Gene3D" id="3.90.780.10">
    <property type="entry name" value="5'-Nucleotidase, C-terminal domain"/>
    <property type="match status" value="1"/>
</dbReference>
<evidence type="ECO:0000259" key="1">
    <source>
        <dbReference type="Pfam" id="PF02872"/>
    </source>
</evidence>
<name>A0A7X9RSX2_9BACT</name>
<dbReference type="Pfam" id="PF02872">
    <property type="entry name" value="5_nucleotid_C"/>
    <property type="match status" value="1"/>
</dbReference>